<gene>
    <name evidence="1" type="ORF">LCGC14_1440360</name>
</gene>
<comment type="caution">
    <text evidence="1">The sequence shown here is derived from an EMBL/GenBank/DDBJ whole genome shotgun (WGS) entry which is preliminary data.</text>
</comment>
<evidence type="ECO:0000313" key="1">
    <source>
        <dbReference type="EMBL" id="KKM70470.1"/>
    </source>
</evidence>
<sequence length="94" mass="11227">MKKLTIKEVKERIRKTHNDIVKLDELTYKGTKIKCKFVDQDYGEWWTKPSCVWRGSKHPKRGIMERRSQVISIDTMKQRINKIHGSLIKIDEQT</sequence>
<name>A0A0F9M1F7_9ZZZZ</name>
<feature type="non-terminal residue" evidence="1">
    <location>
        <position position="94"/>
    </location>
</feature>
<proteinExistence type="predicted"/>
<accession>A0A0F9M1F7</accession>
<protein>
    <submittedName>
        <fullName evidence="1">Uncharacterized protein</fullName>
    </submittedName>
</protein>
<reference evidence="1" key="1">
    <citation type="journal article" date="2015" name="Nature">
        <title>Complex archaea that bridge the gap between prokaryotes and eukaryotes.</title>
        <authorList>
            <person name="Spang A."/>
            <person name="Saw J.H."/>
            <person name="Jorgensen S.L."/>
            <person name="Zaremba-Niedzwiedzka K."/>
            <person name="Martijn J."/>
            <person name="Lind A.E."/>
            <person name="van Eijk R."/>
            <person name="Schleper C."/>
            <person name="Guy L."/>
            <person name="Ettema T.J."/>
        </authorList>
    </citation>
    <scope>NUCLEOTIDE SEQUENCE</scope>
</reference>
<dbReference type="EMBL" id="LAZR01009812">
    <property type="protein sequence ID" value="KKM70470.1"/>
    <property type="molecule type" value="Genomic_DNA"/>
</dbReference>
<organism evidence="1">
    <name type="scientific">marine sediment metagenome</name>
    <dbReference type="NCBI Taxonomy" id="412755"/>
    <lineage>
        <taxon>unclassified sequences</taxon>
        <taxon>metagenomes</taxon>
        <taxon>ecological metagenomes</taxon>
    </lineage>
</organism>
<dbReference type="AlphaFoldDB" id="A0A0F9M1F7"/>